<dbReference type="OrthoDB" id="61900at2759"/>
<evidence type="ECO:0000259" key="2">
    <source>
        <dbReference type="Pfam" id="PF24809"/>
    </source>
</evidence>
<protein>
    <recommendedName>
        <fullName evidence="2">DUF7708 domain-containing protein</fullName>
    </recommendedName>
</protein>
<accession>A0A7C8MAR5</accession>
<dbReference type="Proteomes" id="UP000481861">
    <property type="component" value="Unassembled WGS sequence"/>
</dbReference>
<keyword evidence="1" id="KW-0175">Coiled coil</keyword>
<evidence type="ECO:0000313" key="3">
    <source>
        <dbReference type="EMBL" id="KAF2868402.1"/>
    </source>
</evidence>
<evidence type="ECO:0000313" key="4">
    <source>
        <dbReference type="Proteomes" id="UP000481861"/>
    </source>
</evidence>
<comment type="caution">
    <text evidence="3">The sequence shown here is derived from an EMBL/GenBank/DDBJ whole genome shotgun (WGS) entry which is preliminary data.</text>
</comment>
<dbReference type="AlphaFoldDB" id="A0A7C8MAR5"/>
<sequence>MTSLWYLASPNAHNVAATAFEEGLRVFKTKLTADPKKREYLDDLKAATLHEVLVEVSKAQAVYDAKRGSSQVRECILAFSKRVHHYGTVMDVMVQHHPEYASLAWGAMKIVFGSIVEHERLGSTIVTAMCDIADALPRIELAEVLYPTTMMKQTIALLYSYIIKFLLRALAWYETSTASRAIQSFTRPSALRYTDLIQDIYKATGKVNELSVAGSQAEQRDMHNKLRDIHAEQKELRDQLQEHLEEVQRQLQSLTTLVQQTNQGQQWTESTLSLHIQDTVVMNQNIMASQVDIRHQLSDVQLTQALTFISSSCSIDHKTTYQQALLFRQARKLSMTSKCTPFWDSNLLRTWNTSSSSSRITLKATFRDRLNVRDFSTNVIEQLMKSSVAIFWVLKTQDASYSTFDVLKSLIYQALTRDYVSHTDTVFSFNLRKFQAAHSLDDYLNLLGDLLEHLKLVYIIIDLDAVSAEGVDDCRKAFNAFSRNLALRDAKTVLKAMYLEYRPGVGQEKADDELLLRIARAPQRQSKRIPNVPLRGRLKLAMRKLPDRAGAIAM</sequence>
<dbReference type="Pfam" id="PF24809">
    <property type="entry name" value="DUF7708"/>
    <property type="match status" value="1"/>
</dbReference>
<organism evidence="3 4">
    <name type="scientific">Massariosphaeria phaeospora</name>
    <dbReference type="NCBI Taxonomy" id="100035"/>
    <lineage>
        <taxon>Eukaryota</taxon>
        <taxon>Fungi</taxon>
        <taxon>Dikarya</taxon>
        <taxon>Ascomycota</taxon>
        <taxon>Pezizomycotina</taxon>
        <taxon>Dothideomycetes</taxon>
        <taxon>Pleosporomycetidae</taxon>
        <taxon>Pleosporales</taxon>
        <taxon>Pleosporales incertae sedis</taxon>
        <taxon>Massariosphaeria</taxon>
    </lineage>
</organism>
<feature type="domain" description="DUF7708" evidence="2">
    <location>
        <begin position="75"/>
        <end position="219"/>
    </location>
</feature>
<feature type="coiled-coil region" evidence="1">
    <location>
        <begin position="226"/>
        <end position="264"/>
    </location>
</feature>
<dbReference type="EMBL" id="JAADJZ010000019">
    <property type="protein sequence ID" value="KAF2868402.1"/>
    <property type="molecule type" value="Genomic_DNA"/>
</dbReference>
<proteinExistence type="predicted"/>
<name>A0A7C8MAR5_9PLEO</name>
<gene>
    <name evidence="3" type="ORF">BDV95DRAFT_579769</name>
</gene>
<keyword evidence="4" id="KW-1185">Reference proteome</keyword>
<dbReference type="InterPro" id="IPR056125">
    <property type="entry name" value="DUF7708"/>
</dbReference>
<evidence type="ECO:0000256" key="1">
    <source>
        <dbReference type="SAM" id="Coils"/>
    </source>
</evidence>
<reference evidence="3 4" key="1">
    <citation type="submission" date="2020-01" db="EMBL/GenBank/DDBJ databases">
        <authorList>
            <consortium name="DOE Joint Genome Institute"/>
            <person name="Haridas S."/>
            <person name="Albert R."/>
            <person name="Binder M."/>
            <person name="Bloem J."/>
            <person name="Labutti K."/>
            <person name="Salamov A."/>
            <person name="Andreopoulos B."/>
            <person name="Baker S.E."/>
            <person name="Barry K."/>
            <person name="Bills G."/>
            <person name="Bluhm B.H."/>
            <person name="Cannon C."/>
            <person name="Castanera R."/>
            <person name="Culley D.E."/>
            <person name="Daum C."/>
            <person name="Ezra D."/>
            <person name="Gonzalez J.B."/>
            <person name="Henrissat B."/>
            <person name="Kuo A."/>
            <person name="Liang C."/>
            <person name="Lipzen A."/>
            <person name="Lutzoni F."/>
            <person name="Magnuson J."/>
            <person name="Mondo S."/>
            <person name="Nolan M."/>
            <person name="Ohm R."/>
            <person name="Pangilinan J."/>
            <person name="Park H.-J.H."/>
            <person name="Ramirez L."/>
            <person name="Alfaro M."/>
            <person name="Sun H."/>
            <person name="Tritt A."/>
            <person name="Yoshinaga Y."/>
            <person name="Zwiers L.-H.L."/>
            <person name="Turgeon B.G."/>
            <person name="Goodwin S.B."/>
            <person name="Spatafora J.W."/>
            <person name="Crous P.W."/>
            <person name="Grigoriev I.V."/>
        </authorList>
    </citation>
    <scope>NUCLEOTIDE SEQUENCE [LARGE SCALE GENOMIC DNA]</scope>
    <source>
        <strain evidence="3 4">CBS 611.86</strain>
    </source>
</reference>